<gene>
    <name evidence="2" type="ORF">Tco_0925772</name>
</gene>
<keyword evidence="3" id="KW-1185">Reference proteome</keyword>
<reference evidence="2" key="2">
    <citation type="submission" date="2022-01" db="EMBL/GenBank/DDBJ databases">
        <authorList>
            <person name="Yamashiro T."/>
            <person name="Shiraishi A."/>
            <person name="Satake H."/>
            <person name="Nakayama K."/>
        </authorList>
    </citation>
    <scope>NUCLEOTIDE SEQUENCE</scope>
</reference>
<proteinExistence type="predicted"/>
<comment type="caution">
    <text evidence="2">The sequence shown here is derived from an EMBL/GenBank/DDBJ whole genome shotgun (WGS) entry which is preliminary data.</text>
</comment>
<protein>
    <submittedName>
        <fullName evidence="2">Uncharacterized protein</fullName>
    </submittedName>
</protein>
<sequence>MRTYDISYVQRKEAEGPVVKKFFGQGEQVEETPDANKGGILDLSRGFQANSTPIPRAWRLYLGKEAIEEGRRQPYAGNRIREKVQKGNYGCNGPILQVPNHTSPKNLKPKSRSVNRVGNHKPGIPQLGSISRYQNKTIGRRDKQQQERESNKQCTRNKIKLQP</sequence>
<dbReference type="Proteomes" id="UP001151760">
    <property type="component" value="Unassembled WGS sequence"/>
</dbReference>
<dbReference type="EMBL" id="BQNB010015044">
    <property type="protein sequence ID" value="GJT35353.1"/>
    <property type="molecule type" value="Genomic_DNA"/>
</dbReference>
<evidence type="ECO:0000256" key="1">
    <source>
        <dbReference type="SAM" id="MobiDB-lite"/>
    </source>
</evidence>
<feature type="region of interest" description="Disordered" evidence="1">
    <location>
        <begin position="91"/>
        <end position="163"/>
    </location>
</feature>
<evidence type="ECO:0000313" key="3">
    <source>
        <dbReference type="Proteomes" id="UP001151760"/>
    </source>
</evidence>
<organism evidence="2 3">
    <name type="scientific">Tanacetum coccineum</name>
    <dbReference type="NCBI Taxonomy" id="301880"/>
    <lineage>
        <taxon>Eukaryota</taxon>
        <taxon>Viridiplantae</taxon>
        <taxon>Streptophyta</taxon>
        <taxon>Embryophyta</taxon>
        <taxon>Tracheophyta</taxon>
        <taxon>Spermatophyta</taxon>
        <taxon>Magnoliopsida</taxon>
        <taxon>eudicotyledons</taxon>
        <taxon>Gunneridae</taxon>
        <taxon>Pentapetalae</taxon>
        <taxon>asterids</taxon>
        <taxon>campanulids</taxon>
        <taxon>Asterales</taxon>
        <taxon>Asteraceae</taxon>
        <taxon>Asteroideae</taxon>
        <taxon>Anthemideae</taxon>
        <taxon>Anthemidinae</taxon>
        <taxon>Tanacetum</taxon>
    </lineage>
</organism>
<feature type="compositionally biased region" description="Polar residues" evidence="1">
    <location>
        <begin position="128"/>
        <end position="137"/>
    </location>
</feature>
<reference evidence="2" key="1">
    <citation type="journal article" date="2022" name="Int. J. Mol. Sci.">
        <title>Draft Genome of Tanacetum Coccineum: Genomic Comparison of Closely Related Tanacetum-Family Plants.</title>
        <authorList>
            <person name="Yamashiro T."/>
            <person name="Shiraishi A."/>
            <person name="Nakayama K."/>
            <person name="Satake H."/>
        </authorList>
    </citation>
    <scope>NUCLEOTIDE SEQUENCE</scope>
</reference>
<evidence type="ECO:0000313" key="2">
    <source>
        <dbReference type="EMBL" id="GJT35353.1"/>
    </source>
</evidence>
<accession>A0ABQ5DAL3</accession>
<feature type="compositionally biased region" description="Basic and acidic residues" evidence="1">
    <location>
        <begin position="139"/>
        <end position="151"/>
    </location>
</feature>
<name>A0ABQ5DAL3_9ASTR</name>